<dbReference type="OrthoDB" id="2014201at2759"/>
<dbReference type="InterPro" id="IPR007074">
    <property type="entry name" value="LicD/FKTN/FKRP_NTP_transf"/>
</dbReference>
<evidence type="ECO:0000256" key="2">
    <source>
        <dbReference type="ARBA" id="ARBA00038934"/>
    </source>
</evidence>
<dbReference type="InterPro" id="IPR050587">
    <property type="entry name" value="GNT1/Glycosyltrans_8"/>
</dbReference>
<keyword evidence="3" id="KW-1133">Transmembrane helix</keyword>
<gene>
    <name evidence="5" type="ORF">OS493_003972</name>
</gene>
<comment type="caution">
    <text evidence="5">The sequence shown here is derived from an EMBL/GenBank/DDBJ whole genome shotgun (WGS) entry which is preliminary data.</text>
</comment>
<sequence>MNDKLRFQENKLLFAYKEWRTYQLESRFGQDWCKENVKPRSNVTWLTVMVNDDFAVPALVLGHSIRTFSCQRNMIALISEKVSEDTRNALQSVGWNTRSVEEMDCEWLDAKVGGERNSGLFGKPLGHRIRGTHTRFHAWNYTEYSKIIYVDADYMLMTNIDELFDIPDDFAASPCARPGVIDPCFNAGLLVSQTRCQLLPGNNETLPAKPWSARCRPSRKEASDFNRPILVVDDMAIIFWKNFYELLKKYTLEDWWRSTKLFRPDQEFGGALYADCLNQPQWNPFNDNTMLAGYTGNISRRTCRSFRRKVLIPLIVVLAVAAYCFINLKNYARYTGQHPFLPPMKCRNLNQAQMDQLLDFTYRVHRLLDELGLEHWLMYGSLLGALRGHAPLAWDDDTDMGLDGDGKLTTFNKIELFEKFKSVGVRNIIDRWSMDGRISIQDENSEFYVDLMIFHRSGMWMKRPGCMTWLFYLQYSNFHTFPAKLVEQPLPKTQFGVFSISVPRNEKEILRYIYPTDWWKVVKPSGC</sequence>
<dbReference type="Pfam" id="PF04991">
    <property type="entry name" value="LicD"/>
    <property type="match status" value="1"/>
</dbReference>
<keyword evidence="3" id="KW-0472">Membrane</keyword>
<proteinExistence type="inferred from homology"/>
<dbReference type="EMBL" id="MU825874">
    <property type="protein sequence ID" value="KAJ7387009.1"/>
    <property type="molecule type" value="Genomic_DNA"/>
</dbReference>
<keyword evidence="6" id="KW-1185">Reference proteome</keyword>
<name>A0A9W9ZVZ1_9CNID</name>
<dbReference type="AlphaFoldDB" id="A0A9W9ZVZ1"/>
<evidence type="ECO:0000256" key="1">
    <source>
        <dbReference type="ARBA" id="ARBA00038162"/>
    </source>
</evidence>
<dbReference type="Gene3D" id="3.90.550.10">
    <property type="entry name" value="Spore Coat Polysaccharide Biosynthesis Protein SpsA, Chain A"/>
    <property type="match status" value="1"/>
</dbReference>
<protein>
    <recommendedName>
        <fullName evidence="2">glycogenin glucosyltransferase</fullName>
        <ecNumber evidence="2">2.4.1.186</ecNumber>
    </recommendedName>
</protein>
<evidence type="ECO:0000313" key="5">
    <source>
        <dbReference type="EMBL" id="KAJ7387009.1"/>
    </source>
</evidence>
<evidence type="ECO:0000313" key="6">
    <source>
        <dbReference type="Proteomes" id="UP001163046"/>
    </source>
</evidence>
<keyword evidence="3" id="KW-0812">Transmembrane</keyword>
<dbReference type="Proteomes" id="UP001163046">
    <property type="component" value="Unassembled WGS sequence"/>
</dbReference>
<comment type="similarity">
    <text evidence="1">Belongs to the glycosyltransferase 8 family. Glycogenin subfamily.</text>
</comment>
<dbReference type="Pfam" id="PF01501">
    <property type="entry name" value="Glyco_transf_8"/>
    <property type="match status" value="1"/>
</dbReference>
<dbReference type="EC" id="2.4.1.186" evidence="2"/>
<reference evidence="5" key="1">
    <citation type="submission" date="2023-01" db="EMBL/GenBank/DDBJ databases">
        <title>Genome assembly of the deep-sea coral Lophelia pertusa.</title>
        <authorList>
            <person name="Herrera S."/>
            <person name="Cordes E."/>
        </authorList>
    </citation>
    <scope>NUCLEOTIDE SEQUENCE</scope>
    <source>
        <strain evidence="5">USNM1676648</strain>
        <tissue evidence="5">Polyp</tissue>
    </source>
</reference>
<dbReference type="PANTHER" id="PTHR11183">
    <property type="entry name" value="GLYCOGENIN SUBFAMILY MEMBER"/>
    <property type="match status" value="1"/>
</dbReference>
<dbReference type="GO" id="GO:0009100">
    <property type="term" value="P:glycoprotein metabolic process"/>
    <property type="evidence" value="ECO:0007669"/>
    <property type="project" value="UniProtKB-ARBA"/>
</dbReference>
<feature type="transmembrane region" description="Helical" evidence="3">
    <location>
        <begin position="310"/>
        <end position="328"/>
    </location>
</feature>
<evidence type="ECO:0000259" key="4">
    <source>
        <dbReference type="Pfam" id="PF04991"/>
    </source>
</evidence>
<dbReference type="InterPro" id="IPR029044">
    <property type="entry name" value="Nucleotide-diphossugar_trans"/>
</dbReference>
<evidence type="ECO:0000256" key="3">
    <source>
        <dbReference type="SAM" id="Phobius"/>
    </source>
</evidence>
<dbReference type="InterPro" id="IPR002495">
    <property type="entry name" value="Glyco_trans_8"/>
</dbReference>
<dbReference type="GO" id="GO:0008466">
    <property type="term" value="F:glycogenin glucosyltransferase activity"/>
    <property type="evidence" value="ECO:0007669"/>
    <property type="project" value="UniProtKB-EC"/>
</dbReference>
<accession>A0A9W9ZVZ1</accession>
<organism evidence="5 6">
    <name type="scientific">Desmophyllum pertusum</name>
    <dbReference type="NCBI Taxonomy" id="174260"/>
    <lineage>
        <taxon>Eukaryota</taxon>
        <taxon>Metazoa</taxon>
        <taxon>Cnidaria</taxon>
        <taxon>Anthozoa</taxon>
        <taxon>Hexacorallia</taxon>
        <taxon>Scleractinia</taxon>
        <taxon>Caryophylliina</taxon>
        <taxon>Caryophylliidae</taxon>
        <taxon>Desmophyllum</taxon>
    </lineage>
</organism>
<dbReference type="SUPFAM" id="SSF53448">
    <property type="entry name" value="Nucleotide-diphospho-sugar transferases"/>
    <property type="match status" value="1"/>
</dbReference>
<dbReference type="GO" id="GO:0005978">
    <property type="term" value="P:glycogen biosynthetic process"/>
    <property type="evidence" value="ECO:0007669"/>
    <property type="project" value="UniProtKB-ARBA"/>
</dbReference>
<feature type="domain" description="LicD/FKTN/FKRP nucleotidyltransferase" evidence="4">
    <location>
        <begin position="370"/>
        <end position="402"/>
    </location>
</feature>